<accession>A0A8S5NHI9</accession>
<organism evidence="2">
    <name type="scientific">Myoviridae sp. ctcwu24</name>
    <dbReference type="NCBI Taxonomy" id="2826670"/>
    <lineage>
        <taxon>Viruses</taxon>
        <taxon>Duplodnaviria</taxon>
        <taxon>Heunggongvirae</taxon>
        <taxon>Uroviricota</taxon>
        <taxon>Caudoviricetes</taxon>
    </lineage>
</organism>
<feature type="region of interest" description="Disordered" evidence="1">
    <location>
        <begin position="119"/>
        <end position="138"/>
    </location>
</feature>
<proteinExistence type="predicted"/>
<protein>
    <recommendedName>
        <fullName evidence="3">DUF3277 family protein</fullName>
    </recommendedName>
</protein>
<name>A0A8S5NHI9_9CAUD</name>
<reference evidence="2" key="1">
    <citation type="journal article" date="2021" name="Proc. Natl. Acad. Sci. U.S.A.">
        <title>A Catalog of Tens of Thousands of Viruses from Human Metagenomes Reveals Hidden Associations with Chronic Diseases.</title>
        <authorList>
            <person name="Tisza M.J."/>
            <person name="Buck C.B."/>
        </authorList>
    </citation>
    <scope>NUCLEOTIDE SEQUENCE</scope>
    <source>
        <strain evidence="2">Ctcwu24</strain>
    </source>
</reference>
<evidence type="ECO:0008006" key="3">
    <source>
        <dbReference type="Google" id="ProtNLM"/>
    </source>
</evidence>
<evidence type="ECO:0000256" key="1">
    <source>
        <dbReference type="SAM" id="MobiDB-lite"/>
    </source>
</evidence>
<evidence type="ECO:0000313" key="2">
    <source>
        <dbReference type="EMBL" id="DAD93786.1"/>
    </source>
</evidence>
<sequence length="138" mass="15106">MGKIKTYNPKEVTVAFGNHIVTGYADDSFITIDPNGDGVTKKVGCDGEIVRSISPDDTYIVKITVLQTSDTNSFLQERFAEDRQTGNGMFPILIKDLKGGMVFSTDAAWPIKPASRGFGKESTNREWELHTGSGNLTE</sequence>
<feature type="compositionally biased region" description="Basic and acidic residues" evidence="1">
    <location>
        <begin position="119"/>
        <end position="129"/>
    </location>
</feature>
<dbReference type="EMBL" id="BK015167">
    <property type="protein sequence ID" value="DAD93786.1"/>
    <property type="molecule type" value="Genomic_DNA"/>
</dbReference>
<dbReference type="NCBIfam" id="NF047581">
    <property type="entry name" value="gp105_phage_fam"/>
    <property type="match status" value="1"/>
</dbReference>
<dbReference type="InterPro" id="IPR021695">
    <property type="entry name" value="Phage_KPP10_Orf10"/>
</dbReference>